<dbReference type="RefSeq" id="WP_202066500.1">
    <property type="nucleotide sequence ID" value="NZ_JAEQMY010000267.1"/>
</dbReference>
<evidence type="ECO:0000313" key="4">
    <source>
        <dbReference type="Proteomes" id="UP000605848"/>
    </source>
</evidence>
<evidence type="ECO:0000313" key="3">
    <source>
        <dbReference type="EMBL" id="MBL0408535.1"/>
    </source>
</evidence>
<dbReference type="Pfam" id="PF01548">
    <property type="entry name" value="DEDD_Tnp_IS110"/>
    <property type="match status" value="1"/>
</dbReference>
<evidence type="ECO:0000259" key="2">
    <source>
        <dbReference type="Pfam" id="PF02371"/>
    </source>
</evidence>
<dbReference type="PANTHER" id="PTHR33055">
    <property type="entry name" value="TRANSPOSASE FOR INSERTION SEQUENCE ELEMENT IS1111A"/>
    <property type="match status" value="1"/>
</dbReference>
<dbReference type="GO" id="GO:0004803">
    <property type="term" value="F:transposase activity"/>
    <property type="evidence" value="ECO:0007669"/>
    <property type="project" value="InterPro"/>
</dbReference>
<dbReference type="Pfam" id="PF02371">
    <property type="entry name" value="Transposase_20"/>
    <property type="match status" value="1"/>
</dbReference>
<reference evidence="3" key="1">
    <citation type="submission" date="2021-01" db="EMBL/GenBank/DDBJ databases">
        <title>Microvirga sp.</title>
        <authorList>
            <person name="Kim M.K."/>
        </authorList>
    </citation>
    <scope>NUCLEOTIDE SEQUENCE</scope>
    <source>
        <strain evidence="3">5420S-16</strain>
    </source>
</reference>
<dbReference type="Proteomes" id="UP000605848">
    <property type="component" value="Unassembled WGS sequence"/>
</dbReference>
<protein>
    <submittedName>
        <fullName evidence="3">IS110 family transposase</fullName>
    </submittedName>
</protein>
<name>A0A936ZIX2_9HYPH</name>
<comment type="caution">
    <text evidence="3">The sequence shown here is derived from an EMBL/GenBank/DDBJ whole genome shotgun (WGS) entry which is preliminary data.</text>
</comment>
<organism evidence="3 4">
    <name type="scientific">Microvirga aerilata</name>
    <dbReference type="NCBI Taxonomy" id="670292"/>
    <lineage>
        <taxon>Bacteria</taxon>
        <taxon>Pseudomonadati</taxon>
        <taxon>Pseudomonadota</taxon>
        <taxon>Alphaproteobacteria</taxon>
        <taxon>Hyphomicrobiales</taxon>
        <taxon>Methylobacteriaceae</taxon>
        <taxon>Microvirga</taxon>
    </lineage>
</organism>
<dbReference type="GO" id="GO:0006313">
    <property type="term" value="P:DNA transposition"/>
    <property type="evidence" value="ECO:0007669"/>
    <property type="project" value="InterPro"/>
</dbReference>
<dbReference type="AlphaFoldDB" id="A0A936ZIX2"/>
<gene>
    <name evidence="3" type="ORF">JKG68_32250</name>
</gene>
<dbReference type="InterPro" id="IPR002525">
    <property type="entry name" value="Transp_IS110-like_N"/>
</dbReference>
<sequence>MKQYVGLEVSLEQTAVCIVDEQGKALWRGKCASTPEAIAAVVKVRAPHVERIGLESGPLSTWQWHELKKRGLPVICLDARHAKAALSLQVNKTDPNDALGLAQIVRTGWYREVTVKSLDSQVIRSFLSSRARLVEVRVDLINQIHGMLKPFGLVAGKGGRQPFIDRVRELVADGPLKDAVEALLSALQEVSRQIGILSRRLMGLARQDQAARRLMTAPGVGSLVTLAYISVIDTPDRFSSLSSVGAYLGPTPRRYQSGEIDRSGRISKCGDPLLRTYLFEAAGILLNRVSRWSALKAWGTRLAKKVGGKKATVAVARKLAVILHRMWRDNTDFRWSRQEGQPA</sequence>
<dbReference type="EMBL" id="JAEQMY010000267">
    <property type="protein sequence ID" value="MBL0408535.1"/>
    <property type="molecule type" value="Genomic_DNA"/>
</dbReference>
<evidence type="ECO:0000259" key="1">
    <source>
        <dbReference type="Pfam" id="PF01548"/>
    </source>
</evidence>
<keyword evidence="4" id="KW-1185">Reference proteome</keyword>
<dbReference type="InterPro" id="IPR047650">
    <property type="entry name" value="Transpos_IS110"/>
</dbReference>
<dbReference type="NCBIfam" id="NF033542">
    <property type="entry name" value="transpos_IS110"/>
    <property type="match status" value="1"/>
</dbReference>
<feature type="domain" description="Transposase IS116/IS110/IS902 C-terminal" evidence="2">
    <location>
        <begin position="211"/>
        <end position="292"/>
    </location>
</feature>
<feature type="domain" description="Transposase IS110-like N-terminal" evidence="1">
    <location>
        <begin position="5"/>
        <end position="149"/>
    </location>
</feature>
<proteinExistence type="predicted"/>
<dbReference type="GO" id="GO:0003677">
    <property type="term" value="F:DNA binding"/>
    <property type="evidence" value="ECO:0007669"/>
    <property type="project" value="InterPro"/>
</dbReference>
<dbReference type="InterPro" id="IPR003346">
    <property type="entry name" value="Transposase_20"/>
</dbReference>
<dbReference type="PANTHER" id="PTHR33055:SF3">
    <property type="entry name" value="PUTATIVE TRANSPOSASE FOR IS117-RELATED"/>
    <property type="match status" value="1"/>
</dbReference>
<accession>A0A936ZIX2</accession>